<evidence type="ECO:0000313" key="2">
    <source>
        <dbReference type="Proteomes" id="UP001204151"/>
    </source>
</evidence>
<evidence type="ECO:0008006" key="3">
    <source>
        <dbReference type="Google" id="ProtNLM"/>
    </source>
</evidence>
<evidence type="ECO:0000313" key="1">
    <source>
        <dbReference type="EMBL" id="MCS0580156.1"/>
    </source>
</evidence>
<organism evidence="1 2">
    <name type="scientific">Massilia pinisoli</name>
    <dbReference type="NCBI Taxonomy" id="1772194"/>
    <lineage>
        <taxon>Bacteria</taxon>
        <taxon>Pseudomonadati</taxon>
        <taxon>Pseudomonadota</taxon>
        <taxon>Betaproteobacteria</taxon>
        <taxon>Burkholderiales</taxon>
        <taxon>Oxalobacteraceae</taxon>
        <taxon>Telluria group</taxon>
        <taxon>Massilia</taxon>
    </lineage>
</organism>
<dbReference type="EMBL" id="JANUGW010000001">
    <property type="protein sequence ID" value="MCS0580156.1"/>
    <property type="molecule type" value="Genomic_DNA"/>
</dbReference>
<dbReference type="Proteomes" id="UP001204151">
    <property type="component" value="Unassembled WGS sequence"/>
</dbReference>
<gene>
    <name evidence="1" type="ORF">NX784_00975</name>
</gene>
<keyword evidence="2" id="KW-1185">Reference proteome</keyword>
<protein>
    <recommendedName>
        <fullName evidence="3">CbrC family protein</fullName>
    </recommendedName>
</protein>
<name>A0ABT1ZJR7_9BURK</name>
<reference evidence="1 2" key="1">
    <citation type="submission" date="2022-08" db="EMBL/GenBank/DDBJ databases">
        <title>Reclassification of Massilia species as members of the genera Telluria, Duganella, Pseudoduganella, Mokoshia gen. nov. and Zemynaea gen. nov. using orthogonal and non-orthogonal genome-based approaches.</title>
        <authorList>
            <person name="Bowman J.P."/>
        </authorList>
    </citation>
    <scope>NUCLEOTIDE SEQUENCE [LARGE SCALE GENOMIC DNA]</scope>
    <source>
        <strain evidence="1 2">JCM 31316</strain>
    </source>
</reference>
<proteinExistence type="predicted"/>
<dbReference type="RefSeq" id="WP_258814807.1">
    <property type="nucleotide sequence ID" value="NZ_JANUGW010000001.1"/>
</dbReference>
<sequence length="181" mass="19635">MSDLIALLGARIPANLAPFMLANVAVPAVRGLPHGADVVARRLGCPCGSWELKLRTARRRERRGLFGRRMVAAPVAPVYAACPVCGREVLLFDPAVHGWNGRHGRGIRPDADDEAWFGTAAGEVIVTYAYLAEDEYRAMLADGCPDPQDWFDCFAVVFCATGAPPVLVLADECATRRETRV</sequence>
<accession>A0ABT1ZJR7</accession>
<comment type="caution">
    <text evidence="1">The sequence shown here is derived from an EMBL/GenBank/DDBJ whole genome shotgun (WGS) entry which is preliminary data.</text>
</comment>